<dbReference type="InterPro" id="IPR023801">
    <property type="entry name" value="His_deacetylse_dom"/>
</dbReference>
<comment type="similarity">
    <text evidence="1">Belongs to the histone deacetylase family.</text>
</comment>
<organism evidence="4 5">
    <name type="scientific">Cyclonatronum proteinivorum</name>
    <dbReference type="NCBI Taxonomy" id="1457365"/>
    <lineage>
        <taxon>Bacteria</taxon>
        <taxon>Pseudomonadati</taxon>
        <taxon>Balneolota</taxon>
        <taxon>Balneolia</taxon>
        <taxon>Balneolales</taxon>
        <taxon>Cyclonatronaceae</taxon>
        <taxon>Cyclonatronum</taxon>
    </lineage>
</organism>
<sequence length="299" mass="33332">MRVSYAPGYVAPITPGHIFPMSKFEILHRYLLDRDVLRDMDVITPRLVDYADLTLVHTPRYLDGILNGNLSRKEERRLGLPWSPGLATRSCLAVQGTINASMMALQDGIAGNLAGGTHHAMPDHGEGFCVFNDVAVAIRTLRRGMWIRRALIIDLDVHQGNGNAAIFADDPDVFTFSMHGEKNYPFRKPPSSLDIGLPDGTGDRPYLKTLGDALDEIFGQFQPDLVYYLGGIDPLEQDHFGRLSLTMDGLRHREHTVIDYVRRRNIPLVLLLAGGYAPTHRETAIAHAQMFEIATEVYG</sequence>
<dbReference type="Gene3D" id="3.40.800.20">
    <property type="entry name" value="Histone deacetylase domain"/>
    <property type="match status" value="1"/>
</dbReference>
<dbReference type="PANTHER" id="PTHR10625">
    <property type="entry name" value="HISTONE DEACETYLASE HDAC1-RELATED"/>
    <property type="match status" value="1"/>
</dbReference>
<feature type="domain" description="Histone deacetylase" evidence="3">
    <location>
        <begin position="17"/>
        <end position="287"/>
    </location>
</feature>
<gene>
    <name evidence="4" type="ORF">CYPRO_1274</name>
</gene>
<dbReference type="SUPFAM" id="SSF52768">
    <property type="entry name" value="Arginase/deacetylase"/>
    <property type="match status" value="1"/>
</dbReference>
<accession>A0A345UJ79</accession>
<dbReference type="EMBL" id="CP027806">
    <property type="protein sequence ID" value="AXJ00531.1"/>
    <property type="molecule type" value="Genomic_DNA"/>
</dbReference>
<dbReference type="PANTHER" id="PTHR10625:SF19">
    <property type="entry name" value="HISTONE DEACETYLASE 12"/>
    <property type="match status" value="1"/>
</dbReference>
<dbReference type="CDD" id="cd09993">
    <property type="entry name" value="HDAC_classIV"/>
    <property type="match status" value="1"/>
</dbReference>
<dbReference type="InterPro" id="IPR000286">
    <property type="entry name" value="HDACs"/>
</dbReference>
<evidence type="ECO:0000259" key="3">
    <source>
        <dbReference type="Pfam" id="PF00850"/>
    </source>
</evidence>
<dbReference type="InterPro" id="IPR037138">
    <property type="entry name" value="His_deacetylse_dom_sf"/>
</dbReference>
<dbReference type="GO" id="GO:0040029">
    <property type="term" value="P:epigenetic regulation of gene expression"/>
    <property type="evidence" value="ECO:0007669"/>
    <property type="project" value="TreeGrafter"/>
</dbReference>
<dbReference type="RefSeq" id="WP_114983803.1">
    <property type="nucleotide sequence ID" value="NZ_CP027806.1"/>
</dbReference>
<dbReference type="OrthoDB" id="9808367at2"/>
<keyword evidence="2" id="KW-0378">Hydrolase</keyword>
<evidence type="ECO:0000256" key="1">
    <source>
        <dbReference type="ARBA" id="ARBA00005947"/>
    </source>
</evidence>
<dbReference type="KEGG" id="cprv:CYPRO_1274"/>
<name>A0A345UJ79_9BACT</name>
<dbReference type="GO" id="GO:0004407">
    <property type="term" value="F:histone deacetylase activity"/>
    <property type="evidence" value="ECO:0007669"/>
    <property type="project" value="InterPro"/>
</dbReference>
<dbReference type="InterPro" id="IPR023696">
    <property type="entry name" value="Ureohydrolase_dom_sf"/>
</dbReference>
<dbReference type="PRINTS" id="PR01270">
    <property type="entry name" value="HDASUPER"/>
</dbReference>
<proteinExistence type="inferred from homology"/>
<keyword evidence="5" id="KW-1185">Reference proteome</keyword>
<dbReference type="AlphaFoldDB" id="A0A345UJ79"/>
<dbReference type="GO" id="GO:0016787">
    <property type="term" value="F:hydrolase activity"/>
    <property type="evidence" value="ECO:0007669"/>
    <property type="project" value="UniProtKB-KW"/>
</dbReference>
<dbReference type="InterPro" id="IPR044150">
    <property type="entry name" value="HDAC_classIV"/>
</dbReference>
<dbReference type="Proteomes" id="UP000254808">
    <property type="component" value="Chromosome"/>
</dbReference>
<evidence type="ECO:0000313" key="5">
    <source>
        <dbReference type="Proteomes" id="UP000254808"/>
    </source>
</evidence>
<protein>
    <submittedName>
        <fullName evidence="4">Acetoin utilization deacetylase AcuC</fullName>
    </submittedName>
</protein>
<evidence type="ECO:0000256" key="2">
    <source>
        <dbReference type="ARBA" id="ARBA00022801"/>
    </source>
</evidence>
<reference evidence="4 5" key="1">
    <citation type="submission" date="2018-03" db="EMBL/GenBank/DDBJ databases">
        <title>Phenotypic and genomic properties of Cyclonatronum proteinivorum gen. nov., sp. nov., a haloalkaliphilic bacteroidete from soda lakes possessing Na+-translocating rhodopsin.</title>
        <authorList>
            <person name="Toshchakov S.V."/>
            <person name="Korzhenkov A."/>
            <person name="Samarov N.I."/>
            <person name="Kublanov I.V."/>
            <person name="Muntyan M.S."/>
            <person name="Sorokin D.Y."/>
        </authorList>
    </citation>
    <scope>NUCLEOTIDE SEQUENCE [LARGE SCALE GENOMIC DNA]</scope>
    <source>
        <strain evidence="4 5">Omega</strain>
    </source>
</reference>
<dbReference type="Pfam" id="PF00850">
    <property type="entry name" value="Hist_deacetyl"/>
    <property type="match status" value="1"/>
</dbReference>
<evidence type="ECO:0000313" key="4">
    <source>
        <dbReference type="EMBL" id="AXJ00531.1"/>
    </source>
</evidence>